<dbReference type="Proteomes" id="UP000789739">
    <property type="component" value="Unassembled WGS sequence"/>
</dbReference>
<reference evidence="2" key="1">
    <citation type="submission" date="2021-06" db="EMBL/GenBank/DDBJ databases">
        <authorList>
            <person name="Kallberg Y."/>
            <person name="Tangrot J."/>
            <person name="Rosling A."/>
        </authorList>
    </citation>
    <scope>NUCLEOTIDE SEQUENCE</scope>
    <source>
        <strain evidence="2">BR232B</strain>
    </source>
</reference>
<dbReference type="AlphaFoldDB" id="A0A9N9GPV6"/>
<protein>
    <submittedName>
        <fullName evidence="2">2541_t:CDS:1</fullName>
    </submittedName>
</protein>
<sequence>QPHSVSGSNKRKGFGASQLSDNPRTPHDDVLKKEEDAEEVMQYKGGKLWWR</sequence>
<accession>A0A9N9GPV6</accession>
<proteinExistence type="predicted"/>
<feature type="compositionally biased region" description="Basic and acidic residues" evidence="1">
    <location>
        <begin position="24"/>
        <end position="35"/>
    </location>
</feature>
<name>A0A9N9GPV6_9GLOM</name>
<evidence type="ECO:0000256" key="1">
    <source>
        <dbReference type="SAM" id="MobiDB-lite"/>
    </source>
</evidence>
<evidence type="ECO:0000313" key="2">
    <source>
        <dbReference type="EMBL" id="CAG8617245.1"/>
    </source>
</evidence>
<gene>
    <name evidence="2" type="ORF">PBRASI_LOCUS8498</name>
</gene>
<keyword evidence="3" id="KW-1185">Reference proteome</keyword>
<dbReference type="EMBL" id="CAJVPI010001536">
    <property type="protein sequence ID" value="CAG8617245.1"/>
    <property type="molecule type" value="Genomic_DNA"/>
</dbReference>
<evidence type="ECO:0000313" key="3">
    <source>
        <dbReference type="Proteomes" id="UP000789739"/>
    </source>
</evidence>
<feature type="region of interest" description="Disordered" evidence="1">
    <location>
        <begin position="1"/>
        <end position="51"/>
    </location>
</feature>
<organism evidence="2 3">
    <name type="scientific">Paraglomus brasilianum</name>
    <dbReference type="NCBI Taxonomy" id="144538"/>
    <lineage>
        <taxon>Eukaryota</taxon>
        <taxon>Fungi</taxon>
        <taxon>Fungi incertae sedis</taxon>
        <taxon>Mucoromycota</taxon>
        <taxon>Glomeromycotina</taxon>
        <taxon>Glomeromycetes</taxon>
        <taxon>Paraglomerales</taxon>
        <taxon>Paraglomeraceae</taxon>
        <taxon>Paraglomus</taxon>
    </lineage>
</organism>
<comment type="caution">
    <text evidence="2">The sequence shown here is derived from an EMBL/GenBank/DDBJ whole genome shotgun (WGS) entry which is preliminary data.</text>
</comment>
<feature type="non-terminal residue" evidence="2">
    <location>
        <position position="1"/>
    </location>
</feature>